<evidence type="ECO:0000256" key="6">
    <source>
        <dbReference type="ARBA" id="ARBA00042523"/>
    </source>
</evidence>
<feature type="region of interest" description="Disordered" evidence="7">
    <location>
        <begin position="88"/>
        <end position="129"/>
    </location>
</feature>
<dbReference type="GO" id="GO:0071038">
    <property type="term" value="P:TRAMP-dependent tRNA surveillance pathway"/>
    <property type="evidence" value="ECO:0007669"/>
    <property type="project" value="TreeGrafter"/>
</dbReference>
<evidence type="ECO:0000313" key="8">
    <source>
        <dbReference type="EMBL" id="KMP05291.1"/>
    </source>
</evidence>
<dbReference type="Gene3D" id="3.30.230.70">
    <property type="entry name" value="GHMP Kinase, N-terminal domain"/>
    <property type="match status" value="1"/>
</dbReference>
<accession>A0A0J6Y9G1</accession>
<dbReference type="GO" id="GO:0071035">
    <property type="term" value="P:nuclear polyadenylation-dependent rRNA catabolic process"/>
    <property type="evidence" value="ECO:0007669"/>
    <property type="project" value="TreeGrafter"/>
</dbReference>
<dbReference type="PANTHER" id="PTHR11097:SF8">
    <property type="entry name" value="EXOSOME COMPLEX COMPONENT RRP42"/>
    <property type="match status" value="1"/>
</dbReference>
<dbReference type="InterPro" id="IPR020568">
    <property type="entry name" value="Ribosomal_Su5_D2-typ_SF"/>
</dbReference>
<sequence>MAPALASSASQISHFSPAELSYLHTSLSYPNNPIRPDGRSATQFRPLTAETDILPNTNGSARIGFADGTQAIVGVKAEIEKTVNTGILGERDGEGIGEGEGGGMEDEEDTGGEGGRRQRGAGGRGAGQSSWVEMSIEIPGLRDDDALPVFLAEMMREALVGSGSGSKEDKYGMPEGLKGRLVINQGWHWRIYVDILLLSPPLSYPLPLLSLTTHLALLSTKLPKLISKDEEDPMFDDDWALAEYLYPRTVPNPAISLRQPFRPPITLLVIAVGENIIFDPSREEIAVADAVFCVSIGRDEQISKDKQDQDAKNAVNIGVSAGDDSVEQQPVTSESVQGVWKPRQGGVKKGLISKIVKLVLQRGGVGDEVMQGLEGVEVG</sequence>
<name>A0A0J6Y9G1_COCIT</name>
<dbReference type="PANTHER" id="PTHR11097">
    <property type="entry name" value="EXOSOME COMPLEX EXONUCLEASE RIBOSOMAL RNA PROCESSING PROTEIN"/>
    <property type="match status" value="1"/>
</dbReference>
<dbReference type="GO" id="GO:0034476">
    <property type="term" value="P:U5 snRNA 3'-end processing"/>
    <property type="evidence" value="ECO:0007669"/>
    <property type="project" value="TreeGrafter"/>
</dbReference>
<keyword evidence="5" id="KW-0271">Exosome</keyword>
<dbReference type="GO" id="GO:0005730">
    <property type="term" value="C:nucleolus"/>
    <property type="evidence" value="ECO:0007669"/>
    <property type="project" value="UniProtKB-SubCell"/>
</dbReference>
<dbReference type="AlphaFoldDB" id="A0A0J6Y9G1"/>
<dbReference type="InterPro" id="IPR050590">
    <property type="entry name" value="Exosome_comp_Rrp42_subfam"/>
</dbReference>
<dbReference type="OrthoDB" id="272245at2759"/>
<evidence type="ECO:0000313" key="9">
    <source>
        <dbReference type="Proteomes" id="UP000054565"/>
    </source>
</evidence>
<dbReference type="GO" id="GO:0000467">
    <property type="term" value="P:exonucleolytic trimming to generate mature 3'-end of 5.8S rRNA from tricistronic rRNA transcript (SSU-rRNA, 5.8S rRNA, LSU-rRNA)"/>
    <property type="evidence" value="ECO:0007669"/>
    <property type="project" value="TreeGrafter"/>
</dbReference>
<dbReference type="GO" id="GO:0000177">
    <property type="term" value="C:cytoplasmic exosome (RNase complex)"/>
    <property type="evidence" value="ECO:0007669"/>
    <property type="project" value="TreeGrafter"/>
</dbReference>
<dbReference type="SUPFAM" id="SSF54211">
    <property type="entry name" value="Ribosomal protein S5 domain 2-like"/>
    <property type="match status" value="1"/>
</dbReference>
<evidence type="ECO:0000256" key="4">
    <source>
        <dbReference type="ARBA" id="ARBA00022490"/>
    </source>
</evidence>
<evidence type="ECO:0000256" key="2">
    <source>
        <dbReference type="ARBA" id="ARBA00004604"/>
    </source>
</evidence>
<evidence type="ECO:0000256" key="7">
    <source>
        <dbReference type="SAM" id="MobiDB-lite"/>
    </source>
</evidence>
<evidence type="ECO:0000256" key="3">
    <source>
        <dbReference type="ARBA" id="ARBA00006678"/>
    </source>
</evidence>
<dbReference type="GO" id="GO:0034473">
    <property type="term" value="P:U1 snRNA 3'-end processing"/>
    <property type="evidence" value="ECO:0007669"/>
    <property type="project" value="TreeGrafter"/>
</dbReference>
<dbReference type="GO" id="GO:0034475">
    <property type="term" value="P:U4 snRNA 3'-end processing"/>
    <property type="evidence" value="ECO:0007669"/>
    <property type="project" value="TreeGrafter"/>
</dbReference>
<protein>
    <recommendedName>
        <fullName evidence="6">Ribosomal RNA-processing protein 42</fullName>
    </recommendedName>
</protein>
<dbReference type="STRING" id="404692.A0A0J6Y9G1"/>
<organism evidence="8 9">
    <name type="scientific">Coccidioides immitis RMSCC 2394</name>
    <dbReference type="NCBI Taxonomy" id="404692"/>
    <lineage>
        <taxon>Eukaryota</taxon>
        <taxon>Fungi</taxon>
        <taxon>Dikarya</taxon>
        <taxon>Ascomycota</taxon>
        <taxon>Pezizomycotina</taxon>
        <taxon>Eurotiomycetes</taxon>
        <taxon>Eurotiomycetidae</taxon>
        <taxon>Onygenales</taxon>
        <taxon>Onygenaceae</taxon>
        <taxon>Coccidioides</taxon>
    </lineage>
</organism>
<dbReference type="GO" id="GO:0016075">
    <property type="term" value="P:rRNA catabolic process"/>
    <property type="evidence" value="ECO:0007669"/>
    <property type="project" value="TreeGrafter"/>
</dbReference>
<proteinExistence type="inferred from homology"/>
<dbReference type="Proteomes" id="UP000054565">
    <property type="component" value="Unassembled WGS sequence"/>
</dbReference>
<comment type="similarity">
    <text evidence="3">Belongs to the RNase PH family.</text>
</comment>
<evidence type="ECO:0000256" key="5">
    <source>
        <dbReference type="ARBA" id="ARBA00022835"/>
    </source>
</evidence>
<dbReference type="GO" id="GO:0000176">
    <property type="term" value="C:nuclear exosome (RNase complex)"/>
    <property type="evidence" value="ECO:0007669"/>
    <property type="project" value="TreeGrafter"/>
</dbReference>
<keyword evidence="4" id="KW-0963">Cytoplasm</keyword>
<dbReference type="InterPro" id="IPR027408">
    <property type="entry name" value="PNPase/RNase_PH_dom_sf"/>
</dbReference>
<gene>
    <name evidence="8" type="ORF">CIRG_04972</name>
</gene>
<comment type="subcellular location">
    <subcellularLocation>
        <location evidence="1">Cytoplasm</location>
    </subcellularLocation>
    <subcellularLocation>
        <location evidence="2">Nucleus</location>
        <location evidence="2">Nucleolus</location>
    </subcellularLocation>
</comment>
<reference evidence="9" key="1">
    <citation type="journal article" date="2010" name="Genome Res.">
        <title>Population genomic sequencing of Coccidioides fungi reveals recent hybridization and transposon control.</title>
        <authorList>
            <person name="Neafsey D.E."/>
            <person name="Barker B.M."/>
            <person name="Sharpton T.J."/>
            <person name="Stajich J.E."/>
            <person name="Park D.J."/>
            <person name="Whiston E."/>
            <person name="Hung C.-Y."/>
            <person name="McMahan C."/>
            <person name="White J."/>
            <person name="Sykes S."/>
            <person name="Heiman D."/>
            <person name="Young S."/>
            <person name="Zeng Q."/>
            <person name="Abouelleil A."/>
            <person name="Aftuck L."/>
            <person name="Bessette D."/>
            <person name="Brown A."/>
            <person name="FitzGerald M."/>
            <person name="Lui A."/>
            <person name="Macdonald J.P."/>
            <person name="Priest M."/>
            <person name="Orbach M.J."/>
            <person name="Galgiani J.N."/>
            <person name="Kirkland T.N."/>
            <person name="Cole G.T."/>
            <person name="Birren B.W."/>
            <person name="Henn M.R."/>
            <person name="Taylor J.W."/>
            <person name="Rounsley S.D."/>
        </authorList>
    </citation>
    <scope>NUCLEOTIDE SEQUENCE [LARGE SCALE GENOMIC DNA]</scope>
    <source>
        <strain evidence="9">RMSCC 2394</strain>
    </source>
</reference>
<dbReference type="EMBL" id="DS028095">
    <property type="protein sequence ID" value="KMP05291.1"/>
    <property type="molecule type" value="Genomic_DNA"/>
</dbReference>
<evidence type="ECO:0000256" key="1">
    <source>
        <dbReference type="ARBA" id="ARBA00004496"/>
    </source>
</evidence>
<dbReference type="GO" id="GO:0071028">
    <property type="term" value="P:nuclear mRNA surveillance"/>
    <property type="evidence" value="ECO:0007669"/>
    <property type="project" value="TreeGrafter"/>
</dbReference>
<dbReference type="GO" id="GO:0035925">
    <property type="term" value="F:mRNA 3'-UTR AU-rich region binding"/>
    <property type="evidence" value="ECO:0007669"/>
    <property type="project" value="TreeGrafter"/>
</dbReference>